<dbReference type="Gene3D" id="3.40.1760.10">
    <property type="entry name" value="YfbM-like super family"/>
    <property type="match status" value="1"/>
</dbReference>
<dbReference type="InterPro" id="IPR035944">
    <property type="entry name" value="YfbM-like_sf"/>
</dbReference>
<sequence length="163" mass="17789">MGMRAAYTLVDELTLDRLVSLAPEVLVSTLEDLESGGSPTVYLDKMWDGLHFLLTGVSAASPRDDDPLSESVVGVHVFGGEDFVGCTENDELQTIIEALDSLDRDEVIGAADFTAFAKAGIYPNIWDDDPEILRRELTDAWDAVASVHRRAADEGHHLVISIF</sequence>
<comment type="caution">
    <text evidence="1">The sequence shown here is derived from an EMBL/GenBank/DDBJ whole genome shotgun (WGS) entry which is preliminary data.</text>
</comment>
<dbReference type="AlphaFoldDB" id="A0A543BJ10"/>
<reference evidence="1 2" key="1">
    <citation type="submission" date="2019-06" db="EMBL/GenBank/DDBJ databases">
        <title>Sequencing the genomes of 1000 actinobacteria strains.</title>
        <authorList>
            <person name="Klenk H.-P."/>
        </authorList>
    </citation>
    <scope>NUCLEOTIDE SEQUENCE [LARGE SCALE GENOMIC DNA]</scope>
    <source>
        <strain evidence="1 2">DSM 20169</strain>
    </source>
</reference>
<evidence type="ECO:0000313" key="1">
    <source>
        <dbReference type="EMBL" id="TQL84830.1"/>
    </source>
</evidence>
<evidence type="ECO:0000313" key="2">
    <source>
        <dbReference type="Proteomes" id="UP000317209"/>
    </source>
</evidence>
<accession>A0A543BJ10</accession>
<gene>
    <name evidence="1" type="ORF">FB560_0423</name>
</gene>
<organism evidence="1 2">
    <name type="scientific">Microbacterium saperdae</name>
    <dbReference type="NCBI Taxonomy" id="69368"/>
    <lineage>
        <taxon>Bacteria</taxon>
        <taxon>Bacillati</taxon>
        <taxon>Actinomycetota</taxon>
        <taxon>Actinomycetes</taxon>
        <taxon>Micrococcales</taxon>
        <taxon>Microbacteriaceae</taxon>
        <taxon>Microbacterium</taxon>
    </lineage>
</organism>
<dbReference type="Proteomes" id="UP000317209">
    <property type="component" value="Unassembled WGS sequence"/>
</dbReference>
<proteinExistence type="predicted"/>
<keyword evidence="2" id="KW-1185">Reference proteome</keyword>
<name>A0A543BJ10_9MICO</name>
<dbReference type="SUPFAM" id="SSF111069">
    <property type="entry name" value="Hypothetical protein yfbM"/>
    <property type="match status" value="1"/>
</dbReference>
<dbReference type="Pfam" id="PF08974">
    <property type="entry name" value="DUF1877"/>
    <property type="match status" value="1"/>
</dbReference>
<dbReference type="OrthoDB" id="5354816at2"/>
<dbReference type="EMBL" id="VFOX01000001">
    <property type="protein sequence ID" value="TQL84830.1"/>
    <property type="molecule type" value="Genomic_DNA"/>
</dbReference>
<protein>
    <submittedName>
        <fullName evidence="1">Uncharacterized protein DUF1877</fullName>
    </submittedName>
</protein>
<dbReference type="InterPro" id="IPR015068">
    <property type="entry name" value="DUF1877"/>
</dbReference>